<name>A0ABM8YZR1_9PROT</name>
<dbReference type="NCBIfam" id="TIGR00254">
    <property type="entry name" value="GGDEF"/>
    <property type="match status" value="1"/>
</dbReference>
<dbReference type="CDD" id="cd01949">
    <property type="entry name" value="GGDEF"/>
    <property type="match status" value="1"/>
</dbReference>
<dbReference type="EMBL" id="OU912926">
    <property type="protein sequence ID" value="CAG9933040.1"/>
    <property type="molecule type" value="Genomic_DNA"/>
</dbReference>
<dbReference type="PROSITE" id="PS50883">
    <property type="entry name" value="EAL"/>
    <property type="match status" value="1"/>
</dbReference>
<dbReference type="InterPro" id="IPR001610">
    <property type="entry name" value="PAC"/>
</dbReference>
<dbReference type="Pfam" id="PF13426">
    <property type="entry name" value="PAS_9"/>
    <property type="match status" value="1"/>
</dbReference>
<dbReference type="SMART" id="SM00052">
    <property type="entry name" value="EAL"/>
    <property type="match status" value="1"/>
</dbReference>
<dbReference type="Pfam" id="PF00990">
    <property type="entry name" value="GGDEF"/>
    <property type="match status" value="1"/>
</dbReference>
<feature type="domain" description="PAC" evidence="2">
    <location>
        <begin position="109"/>
        <end position="163"/>
    </location>
</feature>
<dbReference type="PROSITE" id="PS50113">
    <property type="entry name" value="PAC"/>
    <property type="match status" value="1"/>
</dbReference>
<feature type="domain" description="GGDEF" evidence="4">
    <location>
        <begin position="195"/>
        <end position="328"/>
    </location>
</feature>
<evidence type="ECO:0000313" key="6">
    <source>
        <dbReference type="Proteomes" id="UP000839052"/>
    </source>
</evidence>
<keyword evidence="5" id="KW-0808">Transferase</keyword>
<dbReference type="InterPro" id="IPR000014">
    <property type="entry name" value="PAS"/>
</dbReference>
<protein>
    <submittedName>
        <fullName evidence="5">Diguanylate cyclase</fullName>
        <ecNumber evidence="5">2.7.7.65</ecNumber>
    </submittedName>
</protein>
<dbReference type="InterPro" id="IPR000160">
    <property type="entry name" value="GGDEF_dom"/>
</dbReference>
<dbReference type="InterPro" id="IPR001633">
    <property type="entry name" value="EAL_dom"/>
</dbReference>
<dbReference type="SMART" id="SM00267">
    <property type="entry name" value="GGDEF"/>
    <property type="match status" value="1"/>
</dbReference>
<dbReference type="Gene3D" id="3.20.20.450">
    <property type="entry name" value="EAL domain"/>
    <property type="match status" value="1"/>
</dbReference>
<dbReference type="Pfam" id="PF00563">
    <property type="entry name" value="EAL"/>
    <property type="match status" value="1"/>
</dbReference>
<dbReference type="InterPro" id="IPR035919">
    <property type="entry name" value="EAL_sf"/>
</dbReference>
<dbReference type="InterPro" id="IPR000700">
    <property type="entry name" value="PAS-assoc_C"/>
</dbReference>
<evidence type="ECO:0000259" key="2">
    <source>
        <dbReference type="PROSITE" id="PS50113"/>
    </source>
</evidence>
<dbReference type="InterPro" id="IPR029787">
    <property type="entry name" value="Nucleotide_cyclase"/>
</dbReference>
<dbReference type="SUPFAM" id="SSF55785">
    <property type="entry name" value="PYP-like sensor domain (PAS domain)"/>
    <property type="match status" value="1"/>
</dbReference>
<evidence type="ECO:0000259" key="3">
    <source>
        <dbReference type="PROSITE" id="PS50883"/>
    </source>
</evidence>
<dbReference type="Gene3D" id="3.30.450.20">
    <property type="entry name" value="PAS domain"/>
    <property type="match status" value="1"/>
</dbReference>
<dbReference type="Proteomes" id="UP000839052">
    <property type="component" value="Chromosome"/>
</dbReference>
<dbReference type="InterPro" id="IPR052155">
    <property type="entry name" value="Biofilm_reg_signaling"/>
</dbReference>
<evidence type="ECO:0000259" key="1">
    <source>
        <dbReference type="PROSITE" id="PS50112"/>
    </source>
</evidence>
<gene>
    <name evidence="5" type="ORF">NTG6680_1791</name>
</gene>
<dbReference type="SMART" id="SM00091">
    <property type="entry name" value="PAS"/>
    <property type="match status" value="1"/>
</dbReference>
<dbReference type="InterPro" id="IPR035965">
    <property type="entry name" value="PAS-like_dom_sf"/>
</dbReference>
<dbReference type="SUPFAM" id="SSF141868">
    <property type="entry name" value="EAL domain-like"/>
    <property type="match status" value="1"/>
</dbReference>
<feature type="domain" description="PAS" evidence="1">
    <location>
        <begin position="38"/>
        <end position="89"/>
    </location>
</feature>
<organism evidence="5 6">
    <name type="scientific">Candidatus Nitrotoga arctica</name>
    <dbReference type="NCBI Taxonomy" id="453162"/>
    <lineage>
        <taxon>Bacteria</taxon>
        <taxon>Pseudomonadati</taxon>
        <taxon>Pseudomonadota</taxon>
        <taxon>Betaproteobacteria</taxon>
        <taxon>Nitrosomonadales</taxon>
        <taxon>Gallionellaceae</taxon>
        <taxon>Candidatus Nitrotoga</taxon>
    </lineage>
</organism>
<dbReference type="PANTHER" id="PTHR44757">
    <property type="entry name" value="DIGUANYLATE CYCLASE DGCP"/>
    <property type="match status" value="1"/>
</dbReference>
<dbReference type="PROSITE" id="PS50112">
    <property type="entry name" value="PAS"/>
    <property type="match status" value="1"/>
</dbReference>
<dbReference type="CDD" id="cd01948">
    <property type="entry name" value="EAL"/>
    <property type="match status" value="1"/>
</dbReference>
<feature type="domain" description="EAL" evidence="3">
    <location>
        <begin position="337"/>
        <end position="591"/>
    </location>
</feature>
<dbReference type="PANTHER" id="PTHR44757:SF2">
    <property type="entry name" value="BIOFILM ARCHITECTURE MAINTENANCE PROTEIN MBAA"/>
    <property type="match status" value="1"/>
</dbReference>
<keyword evidence="6" id="KW-1185">Reference proteome</keyword>
<dbReference type="SMART" id="SM00086">
    <property type="entry name" value="PAC"/>
    <property type="match status" value="1"/>
</dbReference>
<evidence type="ECO:0000313" key="5">
    <source>
        <dbReference type="EMBL" id="CAG9933040.1"/>
    </source>
</evidence>
<dbReference type="SUPFAM" id="SSF55073">
    <property type="entry name" value="Nucleotide cyclase"/>
    <property type="match status" value="1"/>
</dbReference>
<dbReference type="InterPro" id="IPR043128">
    <property type="entry name" value="Rev_trsase/Diguanyl_cyclase"/>
</dbReference>
<accession>A0ABM8YZR1</accession>
<dbReference type="EC" id="2.7.7.65" evidence="5"/>
<reference evidence="5 6" key="1">
    <citation type="submission" date="2021-10" db="EMBL/GenBank/DDBJ databases">
        <authorList>
            <person name="Koch H."/>
        </authorList>
    </citation>
    <scope>NUCLEOTIDE SEQUENCE [LARGE SCALE GENOMIC DNA]</scope>
    <source>
        <strain evidence="5">6680</strain>
    </source>
</reference>
<dbReference type="GO" id="GO:0052621">
    <property type="term" value="F:diguanylate cyclase activity"/>
    <property type="evidence" value="ECO:0007669"/>
    <property type="project" value="UniProtKB-EC"/>
</dbReference>
<dbReference type="NCBIfam" id="TIGR00229">
    <property type="entry name" value="sensory_box"/>
    <property type="match status" value="1"/>
</dbReference>
<dbReference type="Gene3D" id="3.30.70.270">
    <property type="match status" value="1"/>
</dbReference>
<evidence type="ECO:0000259" key="4">
    <source>
        <dbReference type="PROSITE" id="PS50887"/>
    </source>
</evidence>
<dbReference type="PROSITE" id="PS50887">
    <property type="entry name" value="GGDEF"/>
    <property type="match status" value="1"/>
</dbReference>
<proteinExistence type="predicted"/>
<dbReference type="RefSeq" id="WP_239796887.1">
    <property type="nucleotide sequence ID" value="NZ_OU912926.1"/>
</dbReference>
<keyword evidence="5" id="KW-0548">Nucleotidyltransferase</keyword>
<dbReference type="CDD" id="cd00130">
    <property type="entry name" value="PAS"/>
    <property type="match status" value="1"/>
</dbReference>
<sequence length="602" mass="67840">MQDLSSSDQQIDPDATNYKKIHPVWGQERNDTRQKERQLRLFAHIFDSVNEGIIVTDADKNMLFINPAFSTITGYSANDLIGKNLNLLHLGLMDDAFSQDTWRSINETGRWQGEMIGRRKNDESYAECLSISTMKNELGEVSYYIGVFSDISERKAAEERVAYVVLHDFLTNLPNGLLLQDRLAQAISHAGREKHKVAVMCLDLDHFKVINDMLGHLVGDKLLQEVARRISSVGRASDTVSRRGGDEFVIILPDLETVDDAAVIAVKLLNAISGLCMIDGNEIKITTSIGISIFPEDGCDGDYLIKYADAAMYHAKKNGRNNYQFFTNEMNQLALERMSIERKLRHAIERQEFCLHYQPQVDLRSGRIIGVEALLRWNNPETGMISPGYFIPIAEETGLIIPIGEWVLREACRQNSEWRMLGLPELTVAVNLSAVQFRQNNFGEMIKTILCENGLEPSALELEITEGVVMQNAEASIALLLELKTMGLKLVVDDFGTGYSSLSYLKRFPIDKLKIDQSFVRDIIVDSDDAVIVSTIINMARTLKLKVIAEGVETAEQLSFLKYQECDEIQGYYFSQPVPPEKINSLLVSGYKEGNQWLYVSK</sequence>